<dbReference type="AlphaFoldDB" id="A0AAN8FXM9"/>
<comment type="caution">
    <text evidence="2">The sequence shown here is derived from an EMBL/GenBank/DDBJ whole genome shotgun (WGS) entry which is preliminary data.</text>
</comment>
<dbReference type="EMBL" id="WIXE01004235">
    <property type="protein sequence ID" value="KAK5983217.1"/>
    <property type="molecule type" value="Genomic_DNA"/>
</dbReference>
<dbReference type="PANTHER" id="PTHR21523">
    <property type="match status" value="1"/>
</dbReference>
<dbReference type="Proteomes" id="UP001331761">
    <property type="component" value="Unassembled WGS sequence"/>
</dbReference>
<name>A0AAN8FXM9_TRICO</name>
<evidence type="ECO:0000256" key="1">
    <source>
        <dbReference type="SAM" id="MobiDB-lite"/>
    </source>
</evidence>
<evidence type="ECO:0000313" key="2">
    <source>
        <dbReference type="EMBL" id="KAK5983217.1"/>
    </source>
</evidence>
<keyword evidence="3" id="KW-1185">Reference proteome</keyword>
<accession>A0AAN8FXM9</accession>
<reference evidence="2 3" key="1">
    <citation type="submission" date="2019-10" db="EMBL/GenBank/DDBJ databases">
        <title>Assembly and Annotation for the nematode Trichostrongylus colubriformis.</title>
        <authorList>
            <person name="Martin J."/>
        </authorList>
    </citation>
    <scope>NUCLEOTIDE SEQUENCE [LARGE SCALE GENOMIC DNA]</scope>
    <source>
        <strain evidence="2">G859</strain>
        <tissue evidence="2">Whole worm</tissue>
    </source>
</reference>
<sequence length="124" mass="13318">GFLSPHVLSSETLGLIILSPNILSPRIASSEKLLVEILSPHILGGPHTHEEASHEVSEIGSHSAVKESGEVEHKEHEAIHHGHGSHELSHSPHRAESEGSAPPPSPFDSRAVPVRNWPGSIIFK</sequence>
<dbReference type="PANTHER" id="PTHR21523:SF38">
    <property type="entry name" value="MLT-TEN (MLT-10) RELATED"/>
    <property type="match status" value="1"/>
</dbReference>
<organism evidence="2 3">
    <name type="scientific">Trichostrongylus colubriformis</name>
    <name type="common">Black scour worm</name>
    <dbReference type="NCBI Taxonomy" id="6319"/>
    <lineage>
        <taxon>Eukaryota</taxon>
        <taxon>Metazoa</taxon>
        <taxon>Ecdysozoa</taxon>
        <taxon>Nematoda</taxon>
        <taxon>Chromadorea</taxon>
        <taxon>Rhabditida</taxon>
        <taxon>Rhabditina</taxon>
        <taxon>Rhabditomorpha</taxon>
        <taxon>Strongyloidea</taxon>
        <taxon>Trichostrongylidae</taxon>
        <taxon>Trichostrongylus</taxon>
    </lineage>
</organism>
<feature type="compositionally biased region" description="Basic and acidic residues" evidence="1">
    <location>
        <begin position="64"/>
        <end position="97"/>
    </location>
</feature>
<protein>
    <submittedName>
        <fullName evidence="2">Uncharacterized protein</fullName>
    </submittedName>
</protein>
<feature type="region of interest" description="Disordered" evidence="1">
    <location>
        <begin position="45"/>
        <end position="112"/>
    </location>
</feature>
<evidence type="ECO:0000313" key="3">
    <source>
        <dbReference type="Proteomes" id="UP001331761"/>
    </source>
</evidence>
<gene>
    <name evidence="2" type="ORF">GCK32_021480</name>
</gene>
<proteinExistence type="predicted"/>
<feature type="non-terminal residue" evidence="2">
    <location>
        <position position="1"/>
    </location>
</feature>
<feature type="compositionally biased region" description="Basic and acidic residues" evidence="1">
    <location>
        <begin position="47"/>
        <end position="57"/>
    </location>
</feature>